<reference evidence="1" key="2">
    <citation type="submission" date="2022-01" db="EMBL/GenBank/DDBJ databases">
        <authorList>
            <person name="Yamashiro T."/>
            <person name="Shiraishi A."/>
            <person name="Satake H."/>
            <person name="Nakayama K."/>
        </authorList>
    </citation>
    <scope>NUCLEOTIDE SEQUENCE</scope>
</reference>
<name>A0ABQ5G4X8_9ASTR</name>
<sequence>MMNNKGFFFFKFNSQAGLEAVLESGILVDFLISDHFSIMSKDTRLPKEELLTQQADLWMVVTISILYLLKKGYSTKATIFCTGPSVKQNLRYEPKASTRAPKKGATNVGDASKLTSSLKNIVSSSKNDNIVTSNSYFALGEEDAEEDVKNVYDESANLFTNTQTGGSSSFTVVVG</sequence>
<dbReference type="Proteomes" id="UP001151760">
    <property type="component" value="Unassembled WGS sequence"/>
</dbReference>
<evidence type="ECO:0000313" key="1">
    <source>
        <dbReference type="EMBL" id="GJT69892.1"/>
    </source>
</evidence>
<organism evidence="1 2">
    <name type="scientific">Tanacetum coccineum</name>
    <dbReference type="NCBI Taxonomy" id="301880"/>
    <lineage>
        <taxon>Eukaryota</taxon>
        <taxon>Viridiplantae</taxon>
        <taxon>Streptophyta</taxon>
        <taxon>Embryophyta</taxon>
        <taxon>Tracheophyta</taxon>
        <taxon>Spermatophyta</taxon>
        <taxon>Magnoliopsida</taxon>
        <taxon>eudicotyledons</taxon>
        <taxon>Gunneridae</taxon>
        <taxon>Pentapetalae</taxon>
        <taxon>asterids</taxon>
        <taxon>campanulids</taxon>
        <taxon>Asterales</taxon>
        <taxon>Asteraceae</taxon>
        <taxon>Asteroideae</taxon>
        <taxon>Anthemideae</taxon>
        <taxon>Anthemidinae</taxon>
        <taxon>Tanacetum</taxon>
    </lineage>
</organism>
<dbReference type="EMBL" id="BQNB010018029">
    <property type="protein sequence ID" value="GJT69892.1"/>
    <property type="molecule type" value="Genomic_DNA"/>
</dbReference>
<protein>
    <submittedName>
        <fullName evidence="1">Uncharacterized protein</fullName>
    </submittedName>
</protein>
<reference evidence="1" key="1">
    <citation type="journal article" date="2022" name="Int. J. Mol. Sci.">
        <title>Draft Genome of Tanacetum Coccineum: Genomic Comparison of Closely Related Tanacetum-Family Plants.</title>
        <authorList>
            <person name="Yamashiro T."/>
            <person name="Shiraishi A."/>
            <person name="Nakayama K."/>
            <person name="Satake H."/>
        </authorList>
    </citation>
    <scope>NUCLEOTIDE SEQUENCE</scope>
</reference>
<evidence type="ECO:0000313" key="2">
    <source>
        <dbReference type="Proteomes" id="UP001151760"/>
    </source>
</evidence>
<keyword evidence="2" id="KW-1185">Reference proteome</keyword>
<comment type="caution">
    <text evidence="1">The sequence shown here is derived from an EMBL/GenBank/DDBJ whole genome shotgun (WGS) entry which is preliminary data.</text>
</comment>
<gene>
    <name evidence="1" type="ORF">Tco_1029178</name>
</gene>
<accession>A0ABQ5G4X8</accession>
<proteinExistence type="predicted"/>